<feature type="binding site" evidence="6">
    <location>
        <position position="412"/>
    </location>
    <ligand>
        <name>S-adenosyl-L-methionine</name>
        <dbReference type="ChEBI" id="CHEBI:59789"/>
    </ligand>
</feature>
<dbReference type="PANTHER" id="PTHR45904">
    <property type="entry name" value="TRNA (URACIL-5-)-METHYLTRANSFERASE"/>
    <property type="match status" value="1"/>
</dbReference>
<name>A0A6G0ZD29_APHCR</name>
<dbReference type="EC" id="2.1.1.35" evidence="4"/>
<dbReference type="GO" id="GO:0003723">
    <property type="term" value="F:RNA binding"/>
    <property type="evidence" value="ECO:0007669"/>
    <property type="project" value="TreeGrafter"/>
</dbReference>
<protein>
    <recommendedName>
        <fullName evidence="4">tRNA (uracil(54)-C(5))-methyltransferase</fullName>
        <ecNumber evidence="4">2.1.1.35</ecNumber>
    </recommendedName>
</protein>
<dbReference type="GO" id="GO:0006396">
    <property type="term" value="P:RNA processing"/>
    <property type="evidence" value="ECO:0007669"/>
    <property type="project" value="InterPro"/>
</dbReference>
<evidence type="ECO:0000256" key="5">
    <source>
        <dbReference type="ARBA" id="ARBA00047278"/>
    </source>
</evidence>
<evidence type="ECO:0000256" key="1">
    <source>
        <dbReference type="ARBA" id="ARBA00022603"/>
    </source>
</evidence>
<dbReference type="AlphaFoldDB" id="A0A6G0ZD29"/>
<evidence type="ECO:0000256" key="4">
    <source>
        <dbReference type="ARBA" id="ARBA00033763"/>
    </source>
</evidence>
<dbReference type="GO" id="GO:0032259">
    <property type="term" value="P:methylation"/>
    <property type="evidence" value="ECO:0007669"/>
    <property type="project" value="UniProtKB-KW"/>
</dbReference>
<keyword evidence="3 6" id="KW-0949">S-adenosyl-L-methionine</keyword>
<dbReference type="Gene3D" id="3.40.50.150">
    <property type="entry name" value="Vaccinia Virus protein VP39"/>
    <property type="match status" value="1"/>
</dbReference>
<evidence type="ECO:0000259" key="7">
    <source>
        <dbReference type="Pfam" id="PF13847"/>
    </source>
</evidence>
<comment type="caution">
    <text evidence="8">The sequence shown here is derived from an EMBL/GenBank/DDBJ whole genome shotgun (WGS) entry which is preliminary data.</text>
</comment>
<comment type="catalytic activity">
    <reaction evidence="5">
        <text>uridine(54) in tRNA + S-adenosyl-L-methionine = 5-methyluridine(54) in tRNA + S-adenosyl-L-homocysteine + H(+)</text>
        <dbReference type="Rhea" id="RHEA:42712"/>
        <dbReference type="Rhea" id="RHEA-COMP:10167"/>
        <dbReference type="Rhea" id="RHEA-COMP:10193"/>
        <dbReference type="ChEBI" id="CHEBI:15378"/>
        <dbReference type="ChEBI" id="CHEBI:57856"/>
        <dbReference type="ChEBI" id="CHEBI:59789"/>
        <dbReference type="ChEBI" id="CHEBI:65315"/>
        <dbReference type="ChEBI" id="CHEBI:74447"/>
        <dbReference type="EC" id="2.1.1.35"/>
    </reaction>
    <physiologicalReaction direction="left-to-right" evidence="5">
        <dbReference type="Rhea" id="RHEA:42713"/>
    </physiologicalReaction>
</comment>
<evidence type="ECO:0000256" key="3">
    <source>
        <dbReference type="ARBA" id="ARBA00022691"/>
    </source>
</evidence>
<dbReference type="PROSITE" id="PS51687">
    <property type="entry name" value="SAM_MT_RNA_M5U"/>
    <property type="match status" value="1"/>
</dbReference>
<keyword evidence="9" id="KW-1185">Reference proteome</keyword>
<keyword evidence="1 6" id="KW-0489">Methyltransferase</keyword>
<accession>A0A6G0ZD29</accession>
<sequence>MNVATPVNSDKLRYKIKVSGLPRFYSLLDPLLQEFLKMINEELRLNCIHARYSKKGNAWLYLTFPTESEQAVALRLLKKYNWKGRSLISTLVTADTPKNNSNLTYAEGNHVAKRPRLDIPLSEQVLMSTIPYHSIEYEEQLRKKSEEARILFQRFGTIIQRKQPPLAEWCAARKRQLNSDLAFELSPIIPSKKVDRYRNKCEWSVGINPDSGSVAVGLRVKDSMDGIHYVGPPDCLRNLPMPMITLAKKFEDFVKNNSQDWRIWRNMIIRMNEDGEVMVSIVINQHLLDNDQLSNIKCSISEWSKKNITENVVSLYFQVHGEKTLADCIGTTIEAELLWGQKYIVEKLLNLSLEISPATYFRLNSLGAEELCKVVADLADVNENTTVLDLFCGSGCLALTLAKKCKQVVGIELIKANILDAKRNAEINGIVNCEFIAGRTEDILDSVLNKLKGCNVTVIMDPPLTGVSTGLVRTLRKFKEAINLIYVCSNHKLPLKNLLDFSSVVRYWQKPIDTDPFLPLRIVPIDMCPHTLRSELVLHFKRFCVDDIILSTKNDRPSKIYNNRKFRTTFNPRTSETVTSNIQPSTSGVGGLLDYLKKIEERAYQEGLAKGLERKAFQMGYSRGLQCATATNDDDKFKNNTSTNSDQ</sequence>
<dbReference type="Proteomes" id="UP000478052">
    <property type="component" value="Unassembled WGS sequence"/>
</dbReference>
<dbReference type="CDD" id="cd02440">
    <property type="entry name" value="AdoMet_MTases"/>
    <property type="match status" value="1"/>
</dbReference>
<evidence type="ECO:0000256" key="6">
    <source>
        <dbReference type="PROSITE-ProRule" id="PRU01024"/>
    </source>
</evidence>
<evidence type="ECO:0000313" key="8">
    <source>
        <dbReference type="EMBL" id="KAF0768491.1"/>
    </source>
</evidence>
<dbReference type="SUPFAM" id="SSF53335">
    <property type="entry name" value="S-adenosyl-L-methionine-dependent methyltransferases"/>
    <property type="match status" value="1"/>
</dbReference>
<dbReference type="Gene3D" id="2.40.50.1070">
    <property type="match status" value="1"/>
</dbReference>
<gene>
    <name evidence="8" type="ORF">FWK35_00002064</name>
</gene>
<comment type="similarity">
    <text evidence="6">Belongs to the class I-like SAM-binding methyltransferase superfamily. RNA M5U methyltransferase family.</text>
</comment>
<dbReference type="InterPro" id="IPR010280">
    <property type="entry name" value="U5_MeTrfase_fam"/>
</dbReference>
<dbReference type="Pfam" id="PF13847">
    <property type="entry name" value="Methyltransf_31"/>
    <property type="match status" value="1"/>
</dbReference>
<dbReference type="InterPro" id="IPR029063">
    <property type="entry name" value="SAM-dependent_MTases_sf"/>
</dbReference>
<reference evidence="8 9" key="1">
    <citation type="submission" date="2019-08" db="EMBL/GenBank/DDBJ databases">
        <title>Whole genome of Aphis craccivora.</title>
        <authorList>
            <person name="Voronova N.V."/>
            <person name="Shulinski R.S."/>
            <person name="Bandarenka Y.V."/>
            <person name="Zhorov D.G."/>
            <person name="Warner D."/>
        </authorList>
    </citation>
    <scope>NUCLEOTIDE SEQUENCE [LARGE SCALE GENOMIC DNA]</scope>
    <source>
        <strain evidence="8">180601</strain>
        <tissue evidence="8">Whole Body</tissue>
    </source>
</reference>
<feature type="binding site" evidence="6">
    <location>
        <position position="461"/>
    </location>
    <ligand>
        <name>S-adenosyl-L-methionine</name>
        <dbReference type="ChEBI" id="CHEBI:59789"/>
    </ligand>
</feature>
<comment type="caution">
    <text evidence="6">Lacks conserved residue(s) required for the propagation of feature annotation.</text>
</comment>
<dbReference type="OrthoDB" id="10250660at2759"/>
<proteinExistence type="inferred from homology"/>
<evidence type="ECO:0000256" key="2">
    <source>
        <dbReference type="ARBA" id="ARBA00022679"/>
    </source>
</evidence>
<organism evidence="8 9">
    <name type="scientific">Aphis craccivora</name>
    <name type="common">Cowpea aphid</name>
    <dbReference type="NCBI Taxonomy" id="307492"/>
    <lineage>
        <taxon>Eukaryota</taxon>
        <taxon>Metazoa</taxon>
        <taxon>Ecdysozoa</taxon>
        <taxon>Arthropoda</taxon>
        <taxon>Hexapoda</taxon>
        <taxon>Insecta</taxon>
        <taxon>Pterygota</taxon>
        <taxon>Neoptera</taxon>
        <taxon>Paraneoptera</taxon>
        <taxon>Hemiptera</taxon>
        <taxon>Sternorrhyncha</taxon>
        <taxon>Aphidomorpha</taxon>
        <taxon>Aphidoidea</taxon>
        <taxon>Aphididae</taxon>
        <taxon>Aphidini</taxon>
        <taxon>Aphis</taxon>
        <taxon>Aphis</taxon>
    </lineage>
</organism>
<dbReference type="InterPro" id="IPR025714">
    <property type="entry name" value="Methyltranfer_dom"/>
</dbReference>
<dbReference type="GO" id="GO:0030697">
    <property type="term" value="F:tRNA (uracil(54)-C5)-methyltransferase activity, S-adenosyl methionine-dependent"/>
    <property type="evidence" value="ECO:0007669"/>
    <property type="project" value="UniProtKB-EC"/>
</dbReference>
<feature type="binding site" evidence="6">
    <location>
        <position position="391"/>
    </location>
    <ligand>
        <name>S-adenosyl-L-methionine</name>
        <dbReference type="ChEBI" id="CHEBI:59789"/>
    </ligand>
</feature>
<dbReference type="InterPro" id="IPR045850">
    <property type="entry name" value="TRM2_met"/>
</dbReference>
<keyword evidence="2 6" id="KW-0808">Transferase</keyword>
<dbReference type="PANTHER" id="PTHR45904:SF2">
    <property type="entry name" value="TRNA (URACIL-5-)-METHYLTRANSFERASE HOMOLOG A"/>
    <property type="match status" value="1"/>
</dbReference>
<feature type="domain" description="Methyltransferase" evidence="7">
    <location>
        <begin position="383"/>
        <end position="449"/>
    </location>
</feature>
<dbReference type="EMBL" id="VUJU01000762">
    <property type="protein sequence ID" value="KAF0768491.1"/>
    <property type="molecule type" value="Genomic_DNA"/>
</dbReference>
<evidence type="ECO:0000313" key="9">
    <source>
        <dbReference type="Proteomes" id="UP000478052"/>
    </source>
</evidence>